<name>A0A2M9A5X2_9BACT</name>
<dbReference type="GO" id="GO:0005886">
    <property type="term" value="C:plasma membrane"/>
    <property type="evidence" value="ECO:0007669"/>
    <property type="project" value="UniProtKB-SubCell"/>
</dbReference>
<dbReference type="EMBL" id="PGEX01000001">
    <property type="protein sequence ID" value="PJJ41116.1"/>
    <property type="molecule type" value="Genomic_DNA"/>
</dbReference>
<dbReference type="InterPro" id="IPR003691">
    <property type="entry name" value="FluC"/>
</dbReference>
<feature type="transmembrane region" description="Helical" evidence="11">
    <location>
        <begin position="32"/>
        <end position="54"/>
    </location>
</feature>
<comment type="subcellular location">
    <subcellularLocation>
        <location evidence="1 11">Cell membrane</location>
        <topology evidence="1 11">Multi-pass membrane protein</topology>
    </subcellularLocation>
</comment>
<evidence type="ECO:0000256" key="11">
    <source>
        <dbReference type="HAMAP-Rule" id="MF_00454"/>
    </source>
</evidence>
<reference evidence="12 13" key="1">
    <citation type="submission" date="2017-11" db="EMBL/GenBank/DDBJ databases">
        <title>Animal gut microbial communities from fecal samples from Wisconsin, USA.</title>
        <authorList>
            <person name="Neumann A."/>
        </authorList>
    </citation>
    <scope>NUCLEOTIDE SEQUENCE [LARGE SCALE GENOMIC DNA]</scope>
    <source>
        <strain evidence="12 13">UWS3</strain>
    </source>
</reference>
<dbReference type="Pfam" id="PF02537">
    <property type="entry name" value="CRCB"/>
    <property type="match status" value="1"/>
</dbReference>
<keyword evidence="11" id="KW-0915">Sodium</keyword>
<comment type="function">
    <text evidence="11">Fluoride-specific ion channel. Important for reducing fluoride concentration in the cell, thus reducing its toxicity.</text>
</comment>
<evidence type="ECO:0000256" key="8">
    <source>
        <dbReference type="ARBA" id="ARBA00023303"/>
    </source>
</evidence>
<keyword evidence="3" id="KW-0997">Cell inner membrane</keyword>
<keyword evidence="6 11" id="KW-0406">Ion transport</keyword>
<keyword evidence="13" id="KW-1185">Reference proteome</keyword>
<comment type="similarity">
    <text evidence="9 11">Belongs to the fluoride channel Fluc/FEX (TC 1.A.43) family.</text>
</comment>
<keyword evidence="11" id="KW-0479">Metal-binding</keyword>
<dbReference type="AlphaFoldDB" id="A0A2M9A5X2"/>
<organism evidence="12 13">
    <name type="scientific">Hallerella succinigenes</name>
    <dbReference type="NCBI Taxonomy" id="1896222"/>
    <lineage>
        <taxon>Bacteria</taxon>
        <taxon>Pseudomonadati</taxon>
        <taxon>Fibrobacterota</taxon>
        <taxon>Fibrobacteria</taxon>
        <taxon>Fibrobacterales</taxon>
        <taxon>Fibrobacteraceae</taxon>
        <taxon>Hallerella</taxon>
    </lineage>
</organism>
<keyword evidence="4 11" id="KW-0812">Transmembrane</keyword>
<evidence type="ECO:0000313" key="13">
    <source>
        <dbReference type="Proteomes" id="UP000231134"/>
    </source>
</evidence>
<evidence type="ECO:0000256" key="7">
    <source>
        <dbReference type="ARBA" id="ARBA00023136"/>
    </source>
</evidence>
<evidence type="ECO:0000256" key="6">
    <source>
        <dbReference type="ARBA" id="ARBA00023065"/>
    </source>
</evidence>
<keyword evidence="8 11" id="KW-0407">Ion channel</keyword>
<dbReference type="GO" id="GO:0046872">
    <property type="term" value="F:metal ion binding"/>
    <property type="evidence" value="ECO:0007669"/>
    <property type="project" value="UniProtKB-KW"/>
</dbReference>
<dbReference type="GO" id="GO:0062054">
    <property type="term" value="F:fluoride channel activity"/>
    <property type="evidence" value="ECO:0007669"/>
    <property type="project" value="UniProtKB-UniRule"/>
</dbReference>
<evidence type="ECO:0000256" key="3">
    <source>
        <dbReference type="ARBA" id="ARBA00022519"/>
    </source>
</evidence>
<evidence type="ECO:0000256" key="4">
    <source>
        <dbReference type="ARBA" id="ARBA00022692"/>
    </source>
</evidence>
<evidence type="ECO:0000256" key="9">
    <source>
        <dbReference type="ARBA" id="ARBA00035120"/>
    </source>
</evidence>
<keyword evidence="7 11" id="KW-0472">Membrane</keyword>
<protein>
    <recommendedName>
        <fullName evidence="11">Fluoride-specific ion channel FluC</fullName>
    </recommendedName>
</protein>
<dbReference type="Proteomes" id="UP000231134">
    <property type="component" value="Unassembled WGS sequence"/>
</dbReference>
<keyword evidence="11" id="KW-0813">Transport</keyword>
<evidence type="ECO:0000256" key="10">
    <source>
        <dbReference type="ARBA" id="ARBA00035585"/>
    </source>
</evidence>
<dbReference type="RefSeq" id="WP_100425120.1">
    <property type="nucleotide sequence ID" value="NZ_PGEX01000001.1"/>
</dbReference>
<dbReference type="GO" id="GO:0140114">
    <property type="term" value="P:cellular detoxification of fluoride"/>
    <property type="evidence" value="ECO:0007669"/>
    <property type="project" value="UniProtKB-UniRule"/>
</dbReference>
<dbReference type="HAMAP" id="MF_00454">
    <property type="entry name" value="FluC"/>
    <property type="match status" value="1"/>
</dbReference>
<feature type="binding site" evidence="11">
    <location>
        <position position="77"/>
    </location>
    <ligand>
        <name>Na(+)</name>
        <dbReference type="ChEBI" id="CHEBI:29101"/>
        <note>structural</note>
    </ligand>
</feature>
<comment type="catalytic activity">
    <reaction evidence="10">
        <text>fluoride(in) = fluoride(out)</text>
        <dbReference type="Rhea" id="RHEA:76159"/>
        <dbReference type="ChEBI" id="CHEBI:17051"/>
    </reaction>
    <physiologicalReaction direction="left-to-right" evidence="10">
        <dbReference type="Rhea" id="RHEA:76160"/>
    </physiologicalReaction>
</comment>
<dbReference type="NCBIfam" id="TIGR00494">
    <property type="entry name" value="crcB"/>
    <property type="match status" value="1"/>
</dbReference>
<dbReference type="PANTHER" id="PTHR28259:SF1">
    <property type="entry name" value="FLUORIDE EXPORT PROTEIN 1-RELATED"/>
    <property type="match status" value="1"/>
</dbReference>
<evidence type="ECO:0000313" key="12">
    <source>
        <dbReference type="EMBL" id="PJJ41116.1"/>
    </source>
</evidence>
<dbReference type="PANTHER" id="PTHR28259">
    <property type="entry name" value="FLUORIDE EXPORT PROTEIN 1-RELATED"/>
    <property type="match status" value="1"/>
</dbReference>
<feature type="transmembrane region" description="Helical" evidence="11">
    <location>
        <begin position="95"/>
        <end position="115"/>
    </location>
</feature>
<feature type="transmembrane region" description="Helical" evidence="11">
    <location>
        <begin position="66"/>
        <end position="83"/>
    </location>
</feature>
<dbReference type="OrthoDB" id="9815830at2"/>
<proteinExistence type="inferred from homology"/>
<sequence>MIPSILCVGVGSFFGGICRFLCSRFLNAYAPGFFPFGTFAVNILGSFLIGLFYGLSDPILSPNARLLLTVGFCGGFTTFSTFANEGLNFIKSGCILQFALYAALSVFIGIIAVYVGNMVTRLF</sequence>
<comment type="caution">
    <text evidence="12">The sequence shown here is derived from an EMBL/GenBank/DDBJ whole genome shotgun (WGS) entry which is preliminary data.</text>
</comment>
<comment type="activity regulation">
    <text evidence="11">Na(+) is not transported, but it plays an essential structural role and its presence is essential for fluoride channel function.</text>
</comment>
<keyword evidence="5 11" id="KW-1133">Transmembrane helix</keyword>
<feature type="binding site" evidence="11">
    <location>
        <position position="74"/>
    </location>
    <ligand>
        <name>Na(+)</name>
        <dbReference type="ChEBI" id="CHEBI:29101"/>
        <note>structural</note>
    </ligand>
</feature>
<keyword evidence="2 11" id="KW-1003">Cell membrane</keyword>
<evidence type="ECO:0000256" key="1">
    <source>
        <dbReference type="ARBA" id="ARBA00004651"/>
    </source>
</evidence>
<gene>
    <name evidence="11" type="primary">fluC</name>
    <name evidence="11" type="synonym">crcB</name>
    <name evidence="12" type="ORF">BGX16_1072</name>
</gene>
<evidence type="ECO:0000256" key="5">
    <source>
        <dbReference type="ARBA" id="ARBA00022989"/>
    </source>
</evidence>
<accession>A0A2M9A5X2</accession>
<evidence type="ECO:0000256" key="2">
    <source>
        <dbReference type="ARBA" id="ARBA00022475"/>
    </source>
</evidence>